<gene>
    <name evidence="14" type="ORF">K489DRAFT_379824</name>
</gene>
<dbReference type="GO" id="GO:0005634">
    <property type="term" value="C:nucleus"/>
    <property type="evidence" value="ECO:0007669"/>
    <property type="project" value="UniProtKB-SubCell"/>
</dbReference>
<accession>A0A6J3M733</accession>
<dbReference type="GO" id="GO:0008270">
    <property type="term" value="F:zinc ion binding"/>
    <property type="evidence" value="ECO:0007669"/>
    <property type="project" value="UniProtKB-KW"/>
</dbReference>
<reference evidence="14" key="1">
    <citation type="submission" date="2020-01" db="EMBL/GenBank/DDBJ databases">
        <authorList>
            <consortium name="DOE Joint Genome Institute"/>
            <person name="Haridas S."/>
            <person name="Albert R."/>
            <person name="Binder M."/>
            <person name="Bloem J."/>
            <person name="Labutti K."/>
            <person name="Salamov A."/>
            <person name="Andreopoulos B."/>
            <person name="Baker S.E."/>
            <person name="Barry K."/>
            <person name="Bills G."/>
            <person name="Bluhm B.H."/>
            <person name="Cannon C."/>
            <person name="Castanera R."/>
            <person name="Culley D.E."/>
            <person name="Daum C."/>
            <person name="Ezra D."/>
            <person name="Gonzalez J.B."/>
            <person name="Henrissat B."/>
            <person name="Kuo A."/>
            <person name="Liang C."/>
            <person name="Lipzen A."/>
            <person name="Lutzoni F."/>
            <person name="Magnuson J."/>
            <person name="Mondo S."/>
            <person name="Nolan M."/>
            <person name="Ohm R."/>
            <person name="Pangilinan J."/>
            <person name="Park H.-J."/>
            <person name="Ramirez L."/>
            <person name="Alfaro M."/>
            <person name="Sun H."/>
            <person name="Tritt A."/>
            <person name="Yoshinaga Y."/>
            <person name="Zwiers L.-H."/>
            <person name="Turgeon B.G."/>
            <person name="Goodwin S.B."/>
            <person name="Spatafora J.W."/>
            <person name="Crous P.W."/>
            <person name="Grigoriev I.V."/>
        </authorList>
    </citation>
    <scope>NUCLEOTIDE SEQUENCE</scope>
    <source>
        <strain evidence="14">CBS 342.82</strain>
    </source>
</reference>
<dbReference type="OrthoDB" id="756301at2759"/>
<keyword evidence="7" id="KW-0833">Ubl conjugation pathway</keyword>
<dbReference type="AlphaFoldDB" id="A0A6J3M733"/>
<feature type="region of interest" description="Disordered" evidence="11">
    <location>
        <begin position="1"/>
        <end position="27"/>
    </location>
</feature>
<name>A0A6J3M733_9PEZI</name>
<evidence type="ECO:0000256" key="6">
    <source>
        <dbReference type="ARBA" id="ARBA00022771"/>
    </source>
</evidence>
<dbReference type="Pfam" id="PF11789">
    <property type="entry name" value="zf-Nse"/>
    <property type="match status" value="1"/>
</dbReference>
<organism evidence="14">
    <name type="scientific">Dissoconium aciculare CBS 342.82</name>
    <dbReference type="NCBI Taxonomy" id="1314786"/>
    <lineage>
        <taxon>Eukaryota</taxon>
        <taxon>Fungi</taxon>
        <taxon>Dikarya</taxon>
        <taxon>Ascomycota</taxon>
        <taxon>Pezizomycotina</taxon>
        <taxon>Dothideomycetes</taxon>
        <taxon>Dothideomycetidae</taxon>
        <taxon>Mycosphaerellales</taxon>
        <taxon>Dissoconiaceae</taxon>
        <taxon>Dissoconium</taxon>
    </lineage>
</organism>
<evidence type="ECO:0000256" key="8">
    <source>
        <dbReference type="ARBA" id="ARBA00022833"/>
    </source>
</evidence>
<comment type="similarity">
    <text evidence="3">Belongs to the NSE2 family.</text>
</comment>
<evidence type="ECO:0000313" key="14">
    <source>
        <dbReference type="RefSeq" id="XP_033460861.1"/>
    </source>
</evidence>
<dbReference type="PANTHER" id="PTHR21330:SF1">
    <property type="entry name" value="E3 SUMO-PROTEIN LIGASE NSE2"/>
    <property type="match status" value="1"/>
</dbReference>
<dbReference type="GeneID" id="54362540"/>
<proteinExistence type="inferred from homology"/>
<dbReference type="InterPro" id="IPR013083">
    <property type="entry name" value="Znf_RING/FYVE/PHD"/>
</dbReference>
<dbReference type="GO" id="GO:0030915">
    <property type="term" value="C:Smc5-Smc6 complex"/>
    <property type="evidence" value="ECO:0007669"/>
    <property type="project" value="InterPro"/>
</dbReference>
<dbReference type="GO" id="GO:0016925">
    <property type="term" value="P:protein sumoylation"/>
    <property type="evidence" value="ECO:0007669"/>
    <property type="project" value="UniProtKB-UniPathway"/>
</dbReference>
<evidence type="ECO:0000256" key="9">
    <source>
        <dbReference type="ARBA" id="ARBA00023242"/>
    </source>
</evidence>
<dbReference type="GO" id="GO:0061665">
    <property type="term" value="F:SUMO ligase activity"/>
    <property type="evidence" value="ECO:0007669"/>
    <property type="project" value="TreeGrafter"/>
</dbReference>
<evidence type="ECO:0000256" key="10">
    <source>
        <dbReference type="PROSITE-ProRule" id="PRU00452"/>
    </source>
</evidence>
<dbReference type="RefSeq" id="XP_033460861.1">
    <property type="nucleotide sequence ID" value="XM_033604740.1"/>
</dbReference>
<evidence type="ECO:0000256" key="4">
    <source>
        <dbReference type="ARBA" id="ARBA00022679"/>
    </source>
</evidence>
<comment type="subcellular location">
    <subcellularLocation>
        <location evidence="1">Nucleus</location>
    </subcellularLocation>
</comment>
<dbReference type="InterPro" id="IPR026846">
    <property type="entry name" value="Nse2(Mms21)"/>
</dbReference>
<dbReference type="Gene3D" id="3.30.40.10">
    <property type="entry name" value="Zinc/RING finger domain, C3HC4 (zinc finger)"/>
    <property type="match status" value="1"/>
</dbReference>
<keyword evidence="6 10" id="KW-0863">Zinc-finger</keyword>
<feature type="compositionally biased region" description="Basic and acidic residues" evidence="11">
    <location>
        <begin position="417"/>
        <end position="426"/>
    </location>
</feature>
<reference evidence="14" key="3">
    <citation type="submission" date="2025-08" db="UniProtKB">
        <authorList>
            <consortium name="RefSeq"/>
        </authorList>
    </citation>
    <scope>IDENTIFICATION</scope>
    <source>
        <strain evidence="14">CBS 342.82</strain>
    </source>
</reference>
<feature type="region of interest" description="Disordered" evidence="11">
    <location>
        <begin position="365"/>
        <end position="426"/>
    </location>
</feature>
<sequence length="426" mass="47528">MPSASATTRRAGTAGNTQTRDAPSYEQPLFALNPAAQRSLAQISRNRNLSQLQKNLKDAQKCLADTAVEINDRLIVRENALEKHKQRQALNTDGNENAAISELTPIQESTARLTERMDETIRRIIDAQQSIDAVGASLRHTVDATQQDPSTQAGTQASRVTRRAAHASTEDRSEEVDASEMQGSFQDFTPTDPAGGTQAIRPPLHIFRERVEKDQILYQRQTLTERYAENNDYREFRRIVHDAQHPDDDVPMPHHTEWFSEAVAPPPGVTASAAAGDEQDDDDDDIAISRATISTKCPLTLVEFVEPLTSTKCPHSFESEAVLGMIRQSPTKTIQCPVSGCRESLREKDLHVDVVLKRKIERLQRAKHMDDDDDDETDNTGREGGAGNASQRTVHVIDEFDIDDMDTREDTQSLPKNEPRSTRGWD</sequence>
<keyword evidence="13" id="KW-1185">Reference proteome</keyword>
<dbReference type="InterPro" id="IPR004181">
    <property type="entry name" value="Znf_MIZ"/>
</dbReference>
<dbReference type="PROSITE" id="PS51044">
    <property type="entry name" value="ZF_SP_RING"/>
    <property type="match status" value="1"/>
</dbReference>
<evidence type="ECO:0000259" key="12">
    <source>
        <dbReference type="PROSITE" id="PS51044"/>
    </source>
</evidence>
<keyword evidence="8" id="KW-0862">Zinc</keyword>
<reference evidence="14" key="2">
    <citation type="submission" date="2020-04" db="EMBL/GenBank/DDBJ databases">
        <authorList>
            <consortium name="NCBI Genome Project"/>
        </authorList>
    </citation>
    <scope>NUCLEOTIDE SEQUENCE</scope>
    <source>
        <strain evidence="14">CBS 342.82</strain>
    </source>
</reference>
<dbReference type="GO" id="GO:0000724">
    <property type="term" value="P:double-strand break repair via homologous recombination"/>
    <property type="evidence" value="ECO:0007669"/>
    <property type="project" value="InterPro"/>
</dbReference>
<protein>
    <recommendedName>
        <fullName evidence="12">SP-RING-type domain-containing protein</fullName>
    </recommendedName>
</protein>
<feature type="domain" description="SP-RING-type" evidence="12">
    <location>
        <begin position="282"/>
        <end position="365"/>
    </location>
</feature>
<evidence type="ECO:0000256" key="2">
    <source>
        <dbReference type="ARBA" id="ARBA00004718"/>
    </source>
</evidence>
<evidence type="ECO:0000256" key="7">
    <source>
        <dbReference type="ARBA" id="ARBA00022786"/>
    </source>
</evidence>
<comment type="pathway">
    <text evidence="2">Protein modification; protein sumoylation.</text>
</comment>
<dbReference type="SUPFAM" id="SSF57850">
    <property type="entry name" value="RING/U-box"/>
    <property type="match status" value="1"/>
</dbReference>
<feature type="region of interest" description="Disordered" evidence="11">
    <location>
        <begin position="142"/>
        <end position="199"/>
    </location>
</feature>
<evidence type="ECO:0000256" key="1">
    <source>
        <dbReference type="ARBA" id="ARBA00004123"/>
    </source>
</evidence>
<dbReference type="CDD" id="cd16651">
    <property type="entry name" value="SPL-RING_NSE2"/>
    <property type="match status" value="1"/>
</dbReference>
<evidence type="ECO:0000256" key="11">
    <source>
        <dbReference type="SAM" id="MobiDB-lite"/>
    </source>
</evidence>
<dbReference type="UniPathway" id="UPA00886"/>
<evidence type="ECO:0000313" key="13">
    <source>
        <dbReference type="Proteomes" id="UP000504637"/>
    </source>
</evidence>
<keyword evidence="4" id="KW-0808">Transferase</keyword>
<dbReference type="PANTHER" id="PTHR21330">
    <property type="entry name" value="E3 SUMO-PROTEIN LIGASE NSE2"/>
    <property type="match status" value="1"/>
</dbReference>
<keyword evidence="5" id="KW-0479">Metal-binding</keyword>
<feature type="compositionally biased region" description="Polar residues" evidence="11">
    <location>
        <begin position="143"/>
        <end position="159"/>
    </location>
</feature>
<dbReference type="Proteomes" id="UP000504637">
    <property type="component" value="Unplaced"/>
</dbReference>
<keyword evidence="9" id="KW-0539">Nucleus</keyword>
<feature type="compositionally biased region" description="Low complexity" evidence="11">
    <location>
        <begin position="1"/>
        <end position="17"/>
    </location>
</feature>
<evidence type="ECO:0000256" key="3">
    <source>
        <dbReference type="ARBA" id="ARBA00008212"/>
    </source>
</evidence>
<evidence type="ECO:0000256" key="5">
    <source>
        <dbReference type="ARBA" id="ARBA00022723"/>
    </source>
</evidence>